<dbReference type="GO" id="GO:0003677">
    <property type="term" value="F:DNA binding"/>
    <property type="evidence" value="ECO:0007669"/>
    <property type="project" value="InterPro"/>
</dbReference>
<feature type="compositionally biased region" description="Basic and acidic residues" evidence="1">
    <location>
        <begin position="84"/>
        <end position="93"/>
    </location>
</feature>
<gene>
    <name evidence="3" type="ORF">MO867_20515</name>
</gene>
<organism evidence="3 4">
    <name type="scientific">Microbulbifer okhotskensis</name>
    <dbReference type="NCBI Taxonomy" id="2926617"/>
    <lineage>
        <taxon>Bacteria</taxon>
        <taxon>Pseudomonadati</taxon>
        <taxon>Pseudomonadota</taxon>
        <taxon>Gammaproteobacteria</taxon>
        <taxon>Cellvibrionales</taxon>
        <taxon>Microbulbiferaceae</taxon>
        <taxon>Microbulbifer</taxon>
    </lineage>
</organism>
<name>A0A9X2ERY7_9GAMM</name>
<protein>
    <submittedName>
        <fullName evidence="3">LexA family transcriptional regulator</fullName>
    </submittedName>
</protein>
<dbReference type="InterPro" id="IPR050077">
    <property type="entry name" value="LexA_repressor"/>
</dbReference>
<feature type="compositionally biased region" description="Polar residues" evidence="1">
    <location>
        <begin position="71"/>
        <end position="81"/>
    </location>
</feature>
<feature type="region of interest" description="Disordered" evidence="1">
    <location>
        <begin position="71"/>
        <end position="96"/>
    </location>
</feature>
<dbReference type="PANTHER" id="PTHR33516:SF2">
    <property type="entry name" value="LEXA REPRESSOR-RELATED"/>
    <property type="match status" value="1"/>
</dbReference>
<dbReference type="InterPro" id="IPR015927">
    <property type="entry name" value="Peptidase_S24_S26A/B/C"/>
</dbReference>
<dbReference type="RefSeq" id="WP_252472580.1">
    <property type="nucleotide sequence ID" value="NZ_JALBWM010000180.1"/>
</dbReference>
<proteinExistence type="predicted"/>
<dbReference type="PANTHER" id="PTHR33516">
    <property type="entry name" value="LEXA REPRESSOR"/>
    <property type="match status" value="1"/>
</dbReference>
<evidence type="ECO:0000313" key="3">
    <source>
        <dbReference type="EMBL" id="MCO1336714.1"/>
    </source>
</evidence>
<evidence type="ECO:0000313" key="4">
    <source>
        <dbReference type="Proteomes" id="UP001139028"/>
    </source>
</evidence>
<dbReference type="CDD" id="cd06529">
    <property type="entry name" value="S24_LexA-like"/>
    <property type="match status" value="1"/>
</dbReference>
<dbReference type="InterPro" id="IPR010982">
    <property type="entry name" value="Lambda_DNA-bd_dom_sf"/>
</dbReference>
<sequence length="231" mass="25218">MLEGEKLGRAIEEARKIKGVTKAELARQFGVSSQSVQGWVKTGRIKKTALLRLIAYFQGDVGPEHWELTSYPATSPRSQADINEGPRHYDSNVREGPPIRGKVPLISTVQAGKWMEVIDNLQPGDAEEWRETTANVGPNAFALRVEGDSMTTLMGVSIPHGSVVIVDPDAEYINGSIVVAKLTDIQEATLKKLVIDGPNKYLKPLNPAYSPIVINGNCQIVGVAKKVEYDL</sequence>
<reference evidence="3" key="1">
    <citation type="journal article" date="2022" name="Arch. Microbiol.">
        <title>Microbulbifer okhotskensis sp. nov., isolated from a deep bottom sediment of the Okhotsk Sea.</title>
        <authorList>
            <person name="Romanenko L."/>
            <person name="Kurilenko V."/>
            <person name="Otstavnykh N."/>
            <person name="Velansky P."/>
            <person name="Isaeva M."/>
            <person name="Mikhailov V."/>
        </authorList>
    </citation>
    <scope>NUCLEOTIDE SEQUENCE</scope>
    <source>
        <strain evidence="3">OS29</strain>
    </source>
</reference>
<keyword evidence="4" id="KW-1185">Reference proteome</keyword>
<evidence type="ECO:0000259" key="2">
    <source>
        <dbReference type="PROSITE" id="PS50943"/>
    </source>
</evidence>
<dbReference type="EMBL" id="JALBWM010000180">
    <property type="protein sequence ID" value="MCO1336714.1"/>
    <property type="molecule type" value="Genomic_DNA"/>
</dbReference>
<evidence type="ECO:0000256" key="1">
    <source>
        <dbReference type="SAM" id="MobiDB-lite"/>
    </source>
</evidence>
<dbReference type="AlphaFoldDB" id="A0A9X2ERY7"/>
<dbReference type="Gene3D" id="2.10.109.10">
    <property type="entry name" value="Umud Fragment, subunit A"/>
    <property type="match status" value="1"/>
</dbReference>
<comment type="caution">
    <text evidence="3">The sequence shown here is derived from an EMBL/GenBank/DDBJ whole genome shotgun (WGS) entry which is preliminary data.</text>
</comment>
<dbReference type="InterPro" id="IPR036286">
    <property type="entry name" value="LexA/Signal_pep-like_sf"/>
</dbReference>
<dbReference type="Pfam" id="PF00717">
    <property type="entry name" value="Peptidase_S24"/>
    <property type="match status" value="1"/>
</dbReference>
<dbReference type="CDD" id="cd00093">
    <property type="entry name" value="HTH_XRE"/>
    <property type="match status" value="1"/>
</dbReference>
<dbReference type="Proteomes" id="UP001139028">
    <property type="component" value="Unassembled WGS sequence"/>
</dbReference>
<accession>A0A9X2ERY7</accession>
<feature type="domain" description="HTH cro/C1-type" evidence="2">
    <location>
        <begin position="11"/>
        <end position="39"/>
    </location>
</feature>
<dbReference type="PROSITE" id="PS50943">
    <property type="entry name" value="HTH_CROC1"/>
    <property type="match status" value="1"/>
</dbReference>
<dbReference type="InterPro" id="IPR001387">
    <property type="entry name" value="Cro/C1-type_HTH"/>
</dbReference>
<dbReference type="SUPFAM" id="SSF47413">
    <property type="entry name" value="lambda repressor-like DNA-binding domains"/>
    <property type="match status" value="1"/>
</dbReference>
<dbReference type="SUPFAM" id="SSF51306">
    <property type="entry name" value="LexA/Signal peptidase"/>
    <property type="match status" value="1"/>
</dbReference>
<dbReference type="Gene3D" id="1.10.260.40">
    <property type="entry name" value="lambda repressor-like DNA-binding domains"/>
    <property type="match status" value="1"/>
</dbReference>
<dbReference type="InterPro" id="IPR039418">
    <property type="entry name" value="LexA-like"/>
</dbReference>